<evidence type="ECO:0000313" key="3">
    <source>
        <dbReference type="EMBL" id="EKU27517.1"/>
    </source>
</evidence>
<keyword evidence="4" id="KW-1185">Reference proteome</keyword>
<dbReference type="InterPro" id="IPR029058">
    <property type="entry name" value="AB_hydrolase_fold"/>
</dbReference>
<accession>K8ZBX2</accession>
<proteinExistence type="predicted"/>
<protein>
    <submittedName>
        <fullName evidence="3">Putative lipase/esterase</fullName>
    </submittedName>
</protein>
<dbReference type="Proteomes" id="UP000016057">
    <property type="component" value="Unassembled WGS sequence"/>
</dbReference>
<dbReference type="PATRIC" id="fig|1234409.3.peg.499"/>
<dbReference type="PANTHER" id="PTHR48081:SF6">
    <property type="entry name" value="PEPTIDASE S9 PROLYL OLIGOPEPTIDASE CATALYTIC DOMAIN-CONTAINING PROTEIN"/>
    <property type="match status" value="1"/>
</dbReference>
<dbReference type="Gene3D" id="3.40.50.1820">
    <property type="entry name" value="alpha/beta hydrolase"/>
    <property type="match status" value="1"/>
</dbReference>
<dbReference type="STRING" id="1234409.C683_0539"/>
<evidence type="ECO:0000259" key="2">
    <source>
        <dbReference type="Pfam" id="PF20434"/>
    </source>
</evidence>
<dbReference type="InterPro" id="IPR049492">
    <property type="entry name" value="BD-FAE-like_dom"/>
</dbReference>
<sequence>MQKVSLNLGADSKAYLKGYCLEENPTTAQVSYPTVLVVPGGGFQKIPYQEMDRICLAFANAGYQAFYLRYHLLGEIEGALMPTPLLDLAEAIRTLREKEKDWHMNGDLTLMGLSIGGSIVSLYNGCFMREEFLEKANLTKEQAMPNRIVLGYPVTSYDKDFPKTEELQAQMTTTPAQLDSSKLVNKESKPTFLWTTWEDQVLDLTHSLDYVKALKENDVPGEVHIFDHGPHGLGLADARTTLQGDDHVAHWFSLCLEWMRRN</sequence>
<gene>
    <name evidence="3" type="ORF">C683_0539</name>
</gene>
<dbReference type="GO" id="GO:0016787">
    <property type="term" value="F:hydrolase activity"/>
    <property type="evidence" value="ECO:0007669"/>
    <property type="project" value="UniProtKB-KW"/>
</dbReference>
<name>K8ZBX2_9ENTE</name>
<dbReference type="AlphaFoldDB" id="K8ZBX2"/>
<comment type="caution">
    <text evidence="3">The sequence shown here is derived from an EMBL/GenBank/DDBJ whole genome shotgun (WGS) entry which is preliminary data.</text>
</comment>
<dbReference type="Pfam" id="PF20434">
    <property type="entry name" value="BD-FAE"/>
    <property type="match status" value="1"/>
</dbReference>
<evidence type="ECO:0000313" key="4">
    <source>
        <dbReference type="Proteomes" id="UP000016057"/>
    </source>
</evidence>
<dbReference type="EMBL" id="AMYT01000016">
    <property type="protein sequence ID" value="EKU27517.1"/>
    <property type="molecule type" value="Genomic_DNA"/>
</dbReference>
<dbReference type="eggNOG" id="COG0657">
    <property type="taxonomic scope" value="Bacteria"/>
</dbReference>
<keyword evidence="1" id="KW-0378">Hydrolase</keyword>
<dbReference type="PANTHER" id="PTHR48081">
    <property type="entry name" value="AB HYDROLASE SUPERFAMILY PROTEIN C4A8.06C"/>
    <property type="match status" value="1"/>
</dbReference>
<dbReference type="SUPFAM" id="SSF53474">
    <property type="entry name" value="alpha/beta-Hydrolases"/>
    <property type="match status" value="1"/>
</dbReference>
<organism evidence="3 4">
    <name type="scientific">Catellicoccus marimammalium M35/04/3</name>
    <dbReference type="NCBI Taxonomy" id="1234409"/>
    <lineage>
        <taxon>Bacteria</taxon>
        <taxon>Bacillati</taxon>
        <taxon>Bacillota</taxon>
        <taxon>Bacilli</taxon>
        <taxon>Lactobacillales</taxon>
        <taxon>Enterococcaceae</taxon>
        <taxon>Catellicoccus</taxon>
    </lineage>
</organism>
<reference evidence="3 4" key="1">
    <citation type="journal article" date="2013" name="Genome Announc.">
        <title>Draft Genome Sequence of Catellicoccus marimammalium, a Novel Species Commonly Found in Gull Feces.</title>
        <authorList>
            <person name="Weigand M.R."/>
            <person name="Ryu H."/>
            <person name="Bozcek L."/>
            <person name="Konstantinidis K.T."/>
            <person name="Santo Domingo J.W."/>
        </authorList>
    </citation>
    <scope>NUCLEOTIDE SEQUENCE [LARGE SCALE GENOMIC DNA]</scope>
    <source>
        <strain evidence="3 4">M35/04/3</strain>
    </source>
</reference>
<evidence type="ECO:0000256" key="1">
    <source>
        <dbReference type="ARBA" id="ARBA00022801"/>
    </source>
</evidence>
<dbReference type="InterPro" id="IPR050300">
    <property type="entry name" value="GDXG_lipolytic_enzyme"/>
</dbReference>
<feature type="domain" description="BD-FAE-like" evidence="2">
    <location>
        <begin position="25"/>
        <end position="205"/>
    </location>
</feature>